<gene>
    <name evidence="2" type="ORF">N2K84_17125</name>
</gene>
<keyword evidence="1" id="KW-0732">Signal</keyword>
<accession>A0AA41YD34</accession>
<dbReference type="PROSITE" id="PS51257">
    <property type="entry name" value="PROKAR_LIPOPROTEIN"/>
    <property type="match status" value="1"/>
</dbReference>
<sequence>MNRILMFLVLICLLSSCAVQHKSLSGLREWAYPQSQFDHQVNFGFVDDVLDETNNKRAAKWAKRKNIHVIAIRLVNTANYPVHGSQISFLTNGGQAEIIHNRWLAKKVRQRVSPFMILFLPAHLIEYGLFHSNDDEEEYYHQASNEPESYYLTDELARKAEANRKKANFDLHRELMDFQLASQKLMPGKPVYGLIGIRSKQDLTDMKVIVNEIDYQVVQ</sequence>
<protein>
    <submittedName>
        <fullName evidence="2">Uncharacterized protein</fullName>
    </submittedName>
</protein>
<evidence type="ECO:0000256" key="1">
    <source>
        <dbReference type="SAM" id="SignalP"/>
    </source>
</evidence>
<evidence type="ECO:0000313" key="3">
    <source>
        <dbReference type="Proteomes" id="UP001163821"/>
    </source>
</evidence>
<organism evidence="2 3">
    <name type="scientific">Gaoshiqia sediminis</name>
    <dbReference type="NCBI Taxonomy" id="2986998"/>
    <lineage>
        <taxon>Bacteria</taxon>
        <taxon>Pseudomonadati</taxon>
        <taxon>Bacteroidota</taxon>
        <taxon>Bacteroidia</taxon>
        <taxon>Marinilabiliales</taxon>
        <taxon>Prolixibacteraceae</taxon>
        <taxon>Gaoshiqia</taxon>
    </lineage>
</organism>
<dbReference type="AlphaFoldDB" id="A0AA41YD34"/>
<name>A0AA41YD34_9BACT</name>
<keyword evidence="3" id="KW-1185">Reference proteome</keyword>
<feature type="signal peptide" evidence="1">
    <location>
        <begin position="1"/>
        <end position="21"/>
    </location>
</feature>
<evidence type="ECO:0000313" key="2">
    <source>
        <dbReference type="EMBL" id="MCW0484463.1"/>
    </source>
</evidence>
<dbReference type="EMBL" id="JAPAAF010000037">
    <property type="protein sequence ID" value="MCW0484463.1"/>
    <property type="molecule type" value="Genomic_DNA"/>
</dbReference>
<dbReference type="RefSeq" id="WP_282593056.1">
    <property type="nucleotide sequence ID" value="NZ_JAPAAF010000037.1"/>
</dbReference>
<dbReference type="Proteomes" id="UP001163821">
    <property type="component" value="Unassembled WGS sequence"/>
</dbReference>
<reference evidence="2" key="1">
    <citation type="submission" date="2022-10" db="EMBL/GenBank/DDBJ databases">
        <title>Gaoshiqiia sediminis gen. nov., sp. nov., isolated from coastal sediment.</title>
        <authorList>
            <person name="Yu W.X."/>
            <person name="Mu D.S."/>
            <person name="Du J.Z."/>
            <person name="Liang Y.Q."/>
        </authorList>
    </citation>
    <scope>NUCLEOTIDE SEQUENCE</scope>
    <source>
        <strain evidence="2">A06</strain>
    </source>
</reference>
<comment type="caution">
    <text evidence="2">The sequence shown here is derived from an EMBL/GenBank/DDBJ whole genome shotgun (WGS) entry which is preliminary data.</text>
</comment>
<feature type="chain" id="PRO_5041422779" evidence="1">
    <location>
        <begin position="22"/>
        <end position="219"/>
    </location>
</feature>
<proteinExistence type="predicted"/>